<name>A0A411CQ35_9CAUD</name>
<dbReference type="GeneID" id="64470955"/>
<dbReference type="KEGG" id="vg:64470955"/>
<organism evidence="1 2">
    <name type="scientific">Streptomyces phage Janus</name>
    <dbReference type="NCBI Taxonomy" id="2510525"/>
    <lineage>
        <taxon>Viruses</taxon>
        <taxon>Duplodnaviria</taxon>
        <taxon>Heunggongvirae</taxon>
        <taxon>Uroviricota</taxon>
        <taxon>Caudoviricetes</taxon>
        <taxon>Arquatrovirinae</taxon>
        <taxon>Janusvirus</taxon>
        <taxon>Janusvirus janus</taxon>
    </lineage>
</organism>
<keyword evidence="2" id="KW-1185">Reference proteome</keyword>
<accession>A0A411CQ35</accession>
<proteinExistence type="predicted"/>
<sequence length="162" mass="17541">MTNGWDWIEEGQRIAEEARQAGELDIDAIKASSIVFEGPLDALKYAEVEHQVAEPAPKLGGFVGDLADMARELENCRAGHCEAAYKQNSIGGEARFVVNKIAQIVGAPWSPPLDGNVWSPANMGRVIAKVQELVNEVESLRKNQPKTVAALREALVHLGEGV</sequence>
<reference evidence="1 2" key="1">
    <citation type="submission" date="2019-01" db="EMBL/GenBank/DDBJ databases">
        <authorList>
            <person name="Molina J."/>
            <person name="Li Y."/>
            <person name="Tei-Muno D.A."/>
            <person name="Klug H.M."/>
            <person name="Nayek S."/>
            <person name="Layton S.R."/>
            <person name="Kim T."/>
            <person name="Hughes L.E."/>
            <person name="Garlena R.A."/>
            <person name="Russell D.A."/>
            <person name="Pope W.H."/>
            <person name="Jacobs-Sera D."/>
            <person name="Hatfull G.F."/>
        </authorList>
    </citation>
    <scope>NUCLEOTIDE SEQUENCE [LARGE SCALE GENOMIC DNA]</scope>
</reference>
<protein>
    <submittedName>
        <fullName evidence="1">Uncharacterized protein</fullName>
    </submittedName>
</protein>
<dbReference type="EMBL" id="MK392366">
    <property type="protein sequence ID" value="QAY15962.1"/>
    <property type="molecule type" value="Genomic_DNA"/>
</dbReference>
<evidence type="ECO:0000313" key="2">
    <source>
        <dbReference type="Proteomes" id="UP000289966"/>
    </source>
</evidence>
<dbReference type="RefSeq" id="YP_010055032.1">
    <property type="nucleotide sequence ID" value="NC_054660.1"/>
</dbReference>
<evidence type="ECO:0000313" key="1">
    <source>
        <dbReference type="EMBL" id="QAY15962.1"/>
    </source>
</evidence>
<dbReference type="Proteomes" id="UP000289966">
    <property type="component" value="Segment"/>
</dbReference>
<gene>
    <name evidence="1" type="primary">58</name>
    <name evidence="1" type="ORF">SEA_JANUS_58</name>
</gene>